<protein>
    <submittedName>
        <fullName evidence="1">Uncharacterized protein</fullName>
    </submittedName>
</protein>
<evidence type="ECO:0000313" key="1">
    <source>
        <dbReference type="EMBL" id="CAI8015855.1"/>
    </source>
</evidence>
<name>A0AA35RQI3_GEOBA</name>
<comment type="caution">
    <text evidence="1">The sequence shown here is derived from an EMBL/GenBank/DDBJ whole genome shotgun (WGS) entry which is preliminary data.</text>
</comment>
<dbReference type="EMBL" id="CASHTH010001467">
    <property type="protein sequence ID" value="CAI8015855.1"/>
    <property type="molecule type" value="Genomic_DNA"/>
</dbReference>
<evidence type="ECO:0000313" key="2">
    <source>
        <dbReference type="Proteomes" id="UP001174909"/>
    </source>
</evidence>
<dbReference type="AlphaFoldDB" id="A0AA35RQI3"/>
<organism evidence="1 2">
    <name type="scientific">Geodia barretti</name>
    <name type="common">Barrett's horny sponge</name>
    <dbReference type="NCBI Taxonomy" id="519541"/>
    <lineage>
        <taxon>Eukaryota</taxon>
        <taxon>Metazoa</taxon>
        <taxon>Porifera</taxon>
        <taxon>Demospongiae</taxon>
        <taxon>Heteroscleromorpha</taxon>
        <taxon>Tetractinellida</taxon>
        <taxon>Astrophorina</taxon>
        <taxon>Geodiidae</taxon>
        <taxon>Geodia</taxon>
    </lineage>
</organism>
<accession>A0AA35RQI3</accession>
<proteinExistence type="predicted"/>
<gene>
    <name evidence="1" type="ORF">GBAR_LOCUS9793</name>
</gene>
<reference evidence="1" key="1">
    <citation type="submission" date="2023-03" db="EMBL/GenBank/DDBJ databases">
        <authorList>
            <person name="Steffen K."/>
            <person name="Cardenas P."/>
        </authorList>
    </citation>
    <scope>NUCLEOTIDE SEQUENCE</scope>
</reference>
<dbReference type="Proteomes" id="UP001174909">
    <property type="component" value="Unassembled WGS sequence"/>
</dbReference>
<keyword evidence="2" id="KW-1185">Reference proteome</keyword>
<sequence>MRKKSICMLGVHTVIQWPNMLCECLVVQGVGETGCRALRPAKRRRGEEGSTIADANPKNPNTGTVCVVHISLVIE</sequence>